<sequence>MINWISTRIVPVLQELVKPDQTNLNIFPDTGSPTLKAVTSAGGRRPGFYTEQHYSSPALQASSAEPPQSPIITSPINSVANTADHLAMVSSTTTQEYSTSGLHSPPGGGGRVGGMGNYQTNDESYSPKSEDDMQSGSP</sequence>
<feature type="compositionally biased region" description="Gly residues" evidence="1">
    <location>
        <begin position="106"/>
        <end position="116"/>
    </location>
</feature>
<gene>
    <name evidence="2" type="ORF">CAPTEDRAFT_189689</name>
</gene>
<evidence type="ECO:0000256" key="1">
    <source>
        <dbReference type="SAM" id="MobiDB-lite"/>
    </source>
</evidence>
<reference evidence="3" key="3">
    <citation type="submission" date="2015-06" db="UniProtKB">
        <authorList>
            <consortium name="EnsemblMetazoa"/>
        </authorList>
    </citation>
    <scope>IDENTIFICATION</scope>
</reference>
<accession>R7USX1</accession>
<evidence type="ECO:0000313" key="4">
    <source>
        <dbReference type="Proteomes" id="UP000014760"/>
    </source>
</evidence>
<evidence type="ECO:0000313" key="2">
    <source>
        <dbReference type="EMBL" id="ELU09263.1"/>
    </source>
</evidence>
<protein>
    <submittedName>
        <fullName evidence="2 3">Uncharacterized protein</fullName>
    </submittedName>
</protein>
<dbReference type="Proteomes" id="UP000014760">
    <property type="component" value="Unassembled WGS sequence"/>
</dbReference>
<organism evidence="2">
    <name type="scientific">Capitella teleta</name>
    <name type="common">Polychaete worm</name>
    <dbReference type="NCBI Taxonomy" id="283909"/>
    <lineage>
        <taxon>Eukaryota</taxon>
        <taxon>Metazoa</taxon>
        <taxon>Spiralia</taxon>
        <taxon>Lophotrochozoa</taxon>
        <taxon>Annelida</taxon>
        <taxon>Polychaeta</taxon>
        <taxon>Sedentaria</taxon>
        <taxon>Scolecida</taxon>
        <taxon>Capitellidae</taxon>
        <taxon>Capitella</taxon>
    </lineage>
</organism>
<feature type="compositionally biased region" description="Polar residues" evidence="1">
    <location>
        <begin position="117"/>
        <end position="127"/>
    </location>
</feature>
<dbReference type="EMBL" id="AMQN01021294">
    <property type="status" value="NOT_ANNOTATED_CDS"/>
    <property type="molecule type" value="Genomic_DNA"/>
</dbReference>
<name>R7USX1_CAPTE</name>
<reference evidence="2 4" key="2">
    <citation type="journal article" date="2013" name="Nature">
        <title>Insights into bilaterian evolution from three spiralian genomes.</title>
        <authorList>
            <person name="Simakov O."/>
            <person name="Marletaz F."/>
            <person name="Cho S.J."/>
            <person name="Edsinger-Gonzales E."/>
            <person name="Havlak P."/>
            <person name="Hellsten U."/>
            <person name="Kuo D.H."/>
            <person name="Larsson T."/>
            <person name="Lv J."/>
            <person name="Arendt D."/>
            <person name="Savage R."/>
            <person name="Osoegawa K."/>
            <person name="de Jong P."/>
            <person name="Grimwood J."/>
            <person name="Chapman J.A."/>
            <person name="Shapiro H."/>
            <person name="Aerts A."/>
            <person name="Otillar R.P."/>
            <person name="Terry A.Y."/>
            <person name="Boore J.L."/>
            <person name="Grigoriev I.V."/>
            <person name="Lindberg D.R."/>
            <person name="Seaver E.C."/>
            <person name="Weisblat D.A."/>
            <person name="Putnam N.H."/>
            <person name="Rokhsar D.S."/>
        </authorList>
    </citation>
    <scope>NUCLEOTIDE SEQUENCE</scope>
    <source>
        <strain evidence="2 4">I ESC-2004</strain>
    </source>
</reference>
<feature type="region of interest" description="Disordered" evidence="1">
    <location>
        <begin position="37"/>
        <end position="138"/>
    </location>
</feature>
<feature type="compositionally biased region" description="Polar residues" evidence="1">
    <location>
        <begin position="52"/>
        <end position="81"/>
    </location>
</feature>
<reference evidence="4" key="1">
    <citation type="submission" date="2012-12" db="EMBL/GenBank/DDBJ databases">
        <authorList>
            <person name="Hellsten U."/>
            <person name="Grimwood J."/>
            <person name="Chapman J.A."/>
            <person name="Shapiro H."/>
            <person name="Aerts A."/>
            <person name="Otillar R.P."/>
            <person name="Terry A.Y."/>
            <person name="Boore J.L."/>
            <person name="Simakov O."/>
            <person name="Marletaz F."/>
            <person name="Cho S.-J."/>
            <person name="Edsinger-Gonzales E."/>
            <person name="Havlak P."/>
            <person name="Kuo D.-H."/>
            <person name="Larsson T."/>
            <person name="Lv J."/>
            <person name="Arendt D."/>
            <person name="Savage R."/>
            <person name="Osoegawa K."/>
            <person name="de Jong P."/>
            <person name="Lindberg D.R."/>
            <person name="Seaver E.C."/>
            <person name="Weisblat D.A."/>
            <person name="Putnam N.H."/>
            <person name="Grigoriev I.V."/>
            <person name="Rokhsar D.S."/>
        </authorList>
    </citation>
    <scope>NUCLEOTIDE SEQUENCE</scope>
    <source>
        <strain evidence="4">I ESC-2004</strain>
    </source>
</reference>
<evidence type="ECO:0000313" key="3">
    <source>
        <dbReference type="EnsemblMetazoa" id="CapteP189689"/>
    </source>
</evidence>
<dbReference type="HOGENOM" id="CLU_1860174_0_0_1"/>
<proteinExistence type="predicted"/>
<dbReference type="EMBL" id="KB298402">
    <property type="protein sequence ID" value="ELU09263.1"/>
    <property type="molecule type" value="Genomic_DNA"/>
</dbReference>
<dbReference type="AlphaFoldDB" id="R7USX1"/>
<feature type="non-terminal residue" evidence="2">
    <location>
        <position position="138"/>
    </location>
</feature>
<feature type="compositionally biased region" description="Polar residues" evidence="1">
    <location>
        <begin position="89"/>
        <end position="102"/>
    </location>
</feature>
<dbReference type="EnsemblMetazoa" id="CapteT189689">
    <property type="protein sequence ID" value="CapteP189689"/>
    <property type="gene ID" value="CapteG189689"/>
</dbReference>
<keyword evidence="4" id="KW-1185">Reference proteome</keyword>